<dbReference type="AlphaFoldDB" id="A0A382UK17"/>
<gene>
    <name evidence="3" type="ORF">METZ01_LOCUS387468</name>
</gene>
<evidence type="ECO:0000313" key="3">
    <source>
        <dbReference type="EMBL" id="SVD34614.1"/>
    </source>
</evidence>
<accession>A0A382UK17</accession>
<dbReference type="EMBL" id="UINC01144847">
    <property type="protein sequence ID" value="SVD34614.1"/>
    <property type="molecule type" value="Genomic_DNA"/>
</dbReference>
<organism evidence="3">
    <name type="scientific">marine metagenome</name>
    <dbReference type="NCBI Taxonomy" id="408172"/>
    <lineage>
        <taxon>unclassified sequences</taxon>
        <taxon>metagenomes</taxon>
        <taxon>ecological metagenomes</taxon>
    </lineage>
</organism>
<sequence length="223" mass="24081">MRDTTEFDILIIGAGLAGSLCAQNLASTNLRIGIVDHHQPGVGASSNPATLLNPIPGATLNPKPGTLEAHAFTTRWLQSLPHDVRAHIPTCLKLLRPFNLNTRTGRRLHRSFQESAELIQSHISAELLDRGALQRTYPLLEGCDGAVLLGGCATAPISILLSHLHQALSRESIPHLSGRLTQLIPESKGWRVETTLGTLRAERVVLALGAGLGNLFDNLPFRQ</sequence>
<dbReference type="GO" id="GO:0016491">
    <property type="term" value="F:oxidoreductase activity"/>
    <property type="evidence" value="ECO:0007669"/>
    <property type="project" value="UniProtKB-KW"/>
</dbReference>
<reference evidence="3" key="1">
    <citation type="submission" date="2018-05" db="EMBL/GenBank/DDBJ databases">
        <authorList>
            <person name="Lanie J.A."/>
            <person name="Ng W.-L."/>
            <person name="Kazmierczak K.M."/>
            <person name="Andrzejewski T.M."/>
            <person name="Davidsen T.M."/>
            <person name="Wayne K.J."/>
            <person name="Tettelin H."/>
            <person name="Glass J.I."/>
            <person name="Rusch D."/>
            <person name="Podicherti R."/>
            <person name="Tsui H.-C.T."/>
            <person name="Winkler M.E."/>
        </authorList>
    </citation>
    <scope>NUCLEOTIDE SEQUENCE</scope>
</reference>
<keyword evidence="1" id="KW-0560">Oxidoreductase</keyword>
<dbReference type="Gene3D" id="3.30.9.10">
    <property type="entry name" value="D-Amino Acid Oxidase, subunit A, domain 2"/>
    <property type="match status" value="1"/>
</dbReference>
<proteinExistence type="predicted"/>
<name>A0A382UK17_9ZZZZ</name>
<dbReference type="Pfam" id="PF01266">
    <property type="entry name" value="DAO"/>
    <property type="match status" value="1"/>
</dbReference>
<dbReference type="SUPFAM" id="SSF51905">
    <property type="entry name" value="FAD/NAD(P)-binding domain"/>
    <property type="match status" value="1"/>
</dbReference>
<dbReference type="PANTHER" id="PTHR13847">
    <property type="entry name" value="SARCOSINE DEHYDROGENASE-RELATED"/>
    <property type="match status" value="1"/>
</dbReference>
<feature type="domain" description="FAD dependent oxidoreductase" evidence="2">
    <location>
        <begin position="8"/>
        <end position="217"/>
    </location>
</feature>
<feature type="non-terminal residue" evidence="3">
    <location>
        <position position="223"/>
    </location>
</feature>
<dbReference type="InterPro" id="IPR006076">
    <property type="entry name" value="FAD-dep_OxRdtase"/>
</dbReference>
<protein>
    <recommendedName>
        <fullName evidence="2">FAD dependent oxidoreductase domain-containing protein</fullName>
    </recommendedName>
</protein>
<evidence type="ECO:0000256" key="1">
    <source>
        <dbReference type="ARBA" id="ARBA00023002"/>
    </source>
</evidence>
<dbReference type="PANTHER" id="PTHR13847:SF287">
    <property type="entry name" value="FAD-DEPENDENT OXIDOREDUCTASE DOMAIN-CONTAINING PROTEIN 1"/>
    <property type="match status" value="1"/>
</dbReference>
<evidence type="ECO:0000259" key="2">
    <source>
        <dbReference type="Pfam" id="PF01266"/>
    </source>
</evidence>
<dbReference type="InterPro" id="IPR036188">
    <property type="entry name" value="FAD/NAD-bd_sf"/>
</dbReference>
<dbReference type="Gene3D" id="3.50.50.60">
    <property type="entry name" value="FAD/NAD(P)-binding domain"/>
    <property type="match status" value="1"/>
</dbReference>
<dbReference type="GO" id="GO:0005737">
    <property type="term" value="C:cytoplasm"/>
    <property type="evidence" value="ECO:0007669"/>
    <property type="project" value="TreeGrafter"/>
</dbReference>